<feature type="region of interest" description="Disordered" evidence="1">
    <location>
        <begin position="1"/>
        <end position="43"/>
    </location>
</feature>
<evidence type="ECO:0000256" key="1">
    <source>
        <dbReference type="SAM" id="MobiDB-lite"/>
    </source>
</evidence>
<dbReference type="RefSeq" id="WP_256095780.1">
    <property type="nucleotide sequence ID" value="NZ_FMCT01000012.1"/>
</dbReference>
<proteinExistence type="predicted"/>
<reference evidence="3" key="1">
    <citation type="submission" date="2016-06" db="EMBL/GenBank/DDBJ databases">
        <authorList>
            <person name="Varghese N."/>
            <person name="Submissions Spin"/>
        </authorList>
    </citation>
    <scope>NUCLEOTIDE SEQUENCE [LARGE SCALE GENOMIC DNA]</scope>
    <source>
        <strain evidence="3">DSM 43168</strain>
    </source>
</reference>
<keyword evidence="3" id="KW-1185">Reference proteome</keyword>
<dbReference type="EMBL" id="FMCT01000012">
    <property type="protein sequence ID" value="SCF42231.1"/>
    <property type="molecule type" value="Genomic_DNA"/>
</dbReference>
<dbReference type="AlphaFoldDB" id="A0A1C5AAW6"/>
<dbReference type="Proteomes" id="UP000183585">
    <property type="component" value="Unassembled WGS sequence"/>
</dbReference>
<evidence type="ECO:0000313" key="3">
    <source>
        <dbReference type="Proteomes" id="UP000183585"/>
    </source>
</evidence>
<organism evidence="2 3">
    <name type="scientific">Micromonospora carbonacea</name>
    <dbReference type="NCBI Taxonomy" id="47853"/>
    <lineage>
        <taxon>Bacteria</taxon>
        <taxon>Bacillati</taxon>
        <taxon>Actinomycetota</taxon>
        <taxon>Actinomycetes</taxon>
        <taxon>Micromonosporales</taxon>
        <taxon>Micromonosporaceae</taxon>
        <taxon>Micromonospora</taxon>
    </lineage>
</organism>
<protein>
    <submittedName>
        <fullName evidence="2">Uncharacterized protein</fullName>
    </submittedName>
</protein>
<name>A0A1C5AAW6_9ACTN</name>
<accession>A0A1C5AAW6</accession>
<evidence type="ECO:0000313" key="2">
    <source>
        <dbReference type="EMBL" id="SCF42231.1"/>
    </source>
</evidence>
<gene>
    <name evidence="2" type="ORF">GA0070563_11254</name>
</gene>
<sequence length="43" mass="5106">MNQNEWYRQQRIASNREKRLATMAEAQRQADARNAQRDTQAAQ</sequence>
<feature type="compositionally biased region" description="Polar residues" evidence="1">
    <location>
        <begin position="1"/>
        <end position="13"/>
    </location>
</feature>